<comment type="caution">
    <text evidence="1">The sequence shown here is derived from an EMBL/GenBank/DDBJ whole genome shotgun (WGS) entry which is preliminary data.</text>
</comment>
<dbReference type="AlphaFoldDB" id="A0A645I1H4"/>
<proteinExistence type="predicted"/>
<evidence type="ECO:0000313" key="1">
    <source>
        <dbReference type="EMBL" id="MPN44279.1"/>
    </source>
</evidence>
<gene>
    <name evidence="1" type="ORF">SDC9_191841</name>
</gene>
<reference evidence="1" key="1">
    <citation type="submission" date="2019-08" db="EMBL/GenBank/DDBJ databases">
        <authorList>
            <person name="Kucharzyk K."/>
            <person name="Murdoch R.W."/>
            <person name="Higgins S."/>
            <person name="Loffler F."/>
        </authorList>
    </citation>
    <scope>NUCLEOTIDE SEQUENCE</scope>
</reference>
<dbReference type="EMBL" id="VSSQ01103291">
    <property type="protein sequence ID" value="MPN44279.1"/>
    <property type="molecule type" value="Genomic_DNA"/>
</dbReference>
<name>A0A645I1H4_9ZZZZ</name>
<protein>
    <submittedName>
        <fullName evidence="1">Uncharacterized protein</fullName>
    </submittedName>
</protein>
<organism evidence="1">
    <name type="scientific">bioreactor metagenome</name>
    <dbReference type="NCBI Taxonomy" id="1076179"/>
    <lineage>
        <taxon>unclassified sequences</taxon>
        <taxon>metagenomes</taxon>
        <taxon>ecological metagenomes</taxon>
    </lineage>
</organism>
<dbReference type="InterPro" id="IPR010349">
    <property type="entry name" value="Asparaginase_II"/>
</dbReference>
<accession>A0A645I1H4</accession>
<sequence>MPLENMVRGFMNLFLDEKYSKIKDSFVKNPYIIGGEERLDTAIMCANNNLVVKVGAGGLCIVVNLEKKEGLIVKILDCDSRARAVSLISALHKSGWLDESMMANPLIVAQNKTDILTLHNEKIGFLRSLI</sequence>
<dbReference type="Pfam" id="PF06089">
    <property type="entry name" value="Asparaginase_II"/>
    <property type="match status" value="1"/>
</dbReference>